<feature type="region of interest" description="Disordered" evidence="5">
    <location>
        <begin position="102"/>
        <end position="132"/>
    </location>
</feature>
<dbReference type="InterPro" id="IPR036779">
    <property type="entry name" value="LysM_dom_sf"/>
</dbReference>
<feature type="domain" description="LysM" evidence="7">
    <location>
        <begin position="316"/>
        <end position="362"/>
    </location>
</feature>
<feature type="domain" description="LysM" evidence="7">
    <location>
        <begin position="146"/>
        <end position="192"/>
    </location>
</feature>
<evidence type="ECO:0000313" key="8">
    <source>
        <dbReference type="EMBL" id="KXH59085.1"/>
    </source>
</evidence>
<proteinExistence type="inferred from homology"/>
<evidence type="ECO:0000256" key="4">
    <source>
        <dbReference type="ARBA" id="ARBA00044955"/>
    </source>
</evidence>
<accession>A0A135UFC8</accession>
<dbReference type="InterPro" id="IPR018392">
    <property type="entry name" value="LysM"/>
</dbReference>
<dbReference type="PROSITE" id="PS51782">
    <property type="entry name" value="LYSM"/>
    <property type="match status" value="3"/>
</dbReference>
<evidence type="ECO:0000256" key="3">
    <source>
        <dbReference type="ARBA" id="ARBA00023026"/>
    </source>
</evidence>
<evidence type="ECO:0000313" key="9">
    <source>
        <dbReference type="Proteomes" id="UP000070121"/>
    </source>
</evidence>
<protein>
    <submittedName>
        <fullName evidence="8">LysM domain-containing protein</fullName>
    </submittedName>
</protein>
<dbReference type="OrthoDB" id="2281372at2759"/>
<gene>
    <name evidence="8" type="ORF">CSAL01_13206</name>
</gene>
<organism evidence="8 9">
    <name type="scientific">Colletotrichum salicis</name>
    <dbReference type="NCBI Taxonomy" id="1209931"/>
    <lineage>
        <taxon>Eukaryota</taxon>
        <taxon>Fungi</taxon>
        <taxon>Dikarya</taxon>
        <taxon>Ascomycota</taxon>
        <taxon>Pezizomycotina</taxon>
        <taxon>Sordariomycetes</taxon>
        <taxon>Hypocreomycetidae</taxon>
        <taxon>Glomerellales</taxon>
        <taxon>Glomerellaceae</taxon>
        <taxon>Colletotrichum</taxon>
        <taxon>Colletotrichum acutatum species complex</taxon>
    </lineage>
</organism>
<comment type="similarity">
    <text evidence="4">Belongs to the secreted LysM effector family.</text>
</comment>
<dbReference type="CDD" id="cd00118">
    <property type="entry name" value="LysM"/>
    <property type="match status" value="3"/>
</dbReference>
<dbReference type="AlphaFoldDB" id="A0A135UFC8"/>
<feature type="chain" id="PRO_5007804769" evidence="6">
    <location>
        <begin position="22"/>
        <end position="365"/>
    </location>
</feature>
<feature type="region of interest" description="Disordered" evidence="5">
    <location>
        <begin position="203"/>
        <end position="224"/>
    </location>
</feature>
<dbReference type="Pfam" id="PF01476">
    <property type="entry name" value="LysM"/>
    <property type="match status" value="3"/>
</dbReference>
<evidence type="ECO:0000256" key="5">
    <source>
        <dbReference type="SAM" id="MobiDB-lite"/>
    </source>
</evidence>
<keyword evidence="3" id="KW-0843">Virulence</keyword>
<reference evidence="8 9" key="1">
    <citation type="submission" date="2014-02" db="EMBL/GenBank/DDBJ databases">
        <title>The genome sequence of Colletotrichum salicis CBS 607.94.</title>
        <authorList>
            <person name="Baroncelli R."/>
            <person name="Thon M.R."/>
        </authorList>
    </citation>
    <scope>NUCLEOTIDE SEQUENCE [LARGE SCALE GENOMIC DNA]</scope>
    <source>
        <strain evidence="8 9">CBS 607.94</strain>
    </source>
</reference>
<dbReference type="EMBL" id="JFFI01001549">
    <property type="protein sequence ID" value="KXH59085.1"/>
    <property type="molecule type" value="Genomic_DNA"/>
</dbReference>
<evidence type="ECO:0000256" key="1">
    <source>
        <dbReference type="ARBA" id="ARBA00022669"/>
    </source>
</evidence>
<keyword evidence="1" id="KW-0147">Chitin-binding</keyword>
<feature type="compositionally biased region" description="Low complexity" evidence="5">
    <location>
        <begin position="203"/>
        <end position="223"/>
    </location>
</feature>
<dbReference type="Gene3D" id="3.10.350.10">
    <property type="entry name" value="LysM domain"/>
    <property type="match status" value="4"/>
</dbReference>
<keyword evidence="2 6" id="KW-0732">Signal</keyword>
<evidence type="ECO:0000256" key="6">
    <source>
        <dbReference type="SAM" id="SignalP"/>
    </source>
</evidence>
<dbReference type="STRING" id="1209931.A0A135UFC8"/>
<feature type="domain" description="LysM" evidence="7">
    <location>
        <begin position="235"/>
        <end position="281"/>
    </location>
</feature>
<dbReference type="PANTHER" id="PTHR34997:SF2">
    <property type="entry name" value="LYSM DOMAIN-CONTAINING PROTEIN-RELATED"/>
    <property type="match status" value="1"/>
</dbReference>
<sequence length="365" mass="37778">MLPSLLPSLLLAGSLVDVALAGVAHHRRDGSSPSLTYDPNTTTYCTWWVDLTSAKTCSALLSENAIDLVSFRRWNPSITDTCVLQTGHSYCVEAFFEPPVSSTAVPTTTSASKTTSTTTSTATTSTGNGVSTPLPTQAQIVTNCNKFYYVQSGESCSSVATANGITLAQFLEWNPSAGNTCAGLWANAYACVGIIGGATATATSPPTTTTTTTSTGNGIATPTPTQPNMVGNCDSFYFVVSGDTCASITSKSGISLSQFVEWNPSVGSSCSGLWLNAYVCISIVGHTPMTPTPTNPGNGVATPTPIQDGMTKSCKTFHFVVSGNTCATIASQYGISLAQFTTWNPAVGSSCTGLWANTYACVAVL</sequence>
<dbReference type="InterPro" id="IPR052210">
    <property type="entry name" value="LysM1-like"/>
</dbReference>
<dbReference type="GO" id="GO:0008061">
    <property type="term" value="F:chitin binding"/>
    <property type="evidence" value="ECO:0007669"/>
    <property type="project" value="UniProtKB-KW"/>
</dbReference>
<comment type="caution">
    <text evidence="8">The sequence shown here is derived from an EMBL/GenBank/DDBJ whole genome shotgun (WGS) entry which is preliminary data.</text>
</comment>
<dbReference type="SMART" id="SM00257">
    <property type="entry name" value="LysM"/>
    <property type="match status" value="3"/>
</dbReference>
<dbReference type="SUPFAM" id="SSF54106">
    <property type="entry name" value="LysM domain"/>
    <property type="match status" value="3"/>
</dbReference>
<feature type="signal peptide" evidence="6">
    <location>
        <begin position="1"/>
        <end position="21"/>
    </location>
</feature>
<name>A0A135UFC8_9PEZI</name>
<evidence type="ECO:0000259" key="7">
    <source>
        <dbReference type="PROSITE" id="PS51782"/>
    </source>
</evidence>
<dbReference type="Proteomes" id="UP000070121">
    <property type="component" value="Unassembled WGS sequence"/>
</dbReference>
<evidence type="ECO:0000256" key="2">
    <source>
        <dbReference type="ARBA" id="ARBA00022729"/>
    </source>
</evidence>
<dbReference type="PANTHER" id="PTHR34997">
    <property type="entry name" value="AM15"/>
    <property type="match status" value="1"/>
</dbReference>
<keyword evidence="9" id="KW-1185">Reference proteome</keyword>